<dbReference type="GO" id="GO:0005507">
    <property type="term" value="F:copper ion binding"/>
    <property type="evidence" value="ECO:0007669"/>
    <property type="project" value="InterPro"/>
</dbReference>
<dbReference type="PANTHER" id="PTHR46594">
    <property type="entry name" value="P-TYPE CATION-TRANSPORTING ATPASE"/>
    <property type="match status" value="1"/>
</dbReference>
<dbReference type="RefSeq" id="WP_151864506.1">
    <property type="nucleotide sequence ID" value="NZ_WBZB01000004.1"/>
</dbReference>
<dbReference type="Gene3D" id="3.30.70.100">
    <property type="match status" value="1"/>
</dbReference>
<gene>
    <name evidence="4" type="ORF">F8153_01135</name>
</gene>
<dbReference type="AlphaFoldDB" id="A0A833HRH6"/>
<evidence type="ECO:0000313" key="5">
    <source>
        <dbReference type="Proteomes" id="UP000465601"/>
    </source>
</evidence>
<evidence type="ECO:0000256" key="1">
    <source>
        <dbReference type="ARBA" id="ARBA00015313"/>
    </source>
</evidence>
<dbReference type="EMBL" id="WBZB01000004">
    <property type="protein sequence ID" value="KAB3533181.1"/>
    <property type="molecule type" value="Genomic_DNA"/>
</dbReference>
<evidence type="ECO:0000256" key="2">
    <source>
        <dbReference type="ARBA" id="ARBA00022723"/>
    </source>
</evidence>
<dbReference type="PRINTS" id="PR00944">
    <property type="entry name" value="CUEXPORT"/>
</dbReference>
<dbReference type="PROSITE" id="PS50846">
    <property type="entry name" value="HMA_2"/>
    <property type="match status" value="1"/>
</dbReference>
<proteinExistence type="predicted"/>
<keyword evidence="5" id="KW-1185">Reference proteome</keyword>
<reference evidence="4 5" key="1">
    <citation type="submission" date="2019-10" db="EMBL/GenBank/DDBJ databases">
        <title>Alkaliphilus serpentinus sp. nov. and Alkaliphilus pronyensis sp. nov., two novel anaerobic alkaliphilic species isolated from the serpentinized-hosted hydrothermal field of the Prony Bay (New Caledonia).</title>
        <authorList>
            <person name="Postec A."/>
        </authorList>
    </citation>
    <scope>NUCLEOTIDE SEQUENCE [LARGE SCALE GENOMIC DNA]</scope>
    <source>
        <strain evidence="4 5">LacT</strain>
    </source>
</reference>
<dbReference type="PANTHER" id="PTHR46594:SF4">
    <property type="entry name" value="P-TYPE CATION-TRANSPORTING ATPASE"/>
    <property type="match status" value="1"/>
</dbReference>
<dbReference type="GO" id="GO:0006825">
    <property type="term" value="P:copper ion transport"/>
    <property type="evidence" value="ECO:0007669"/>
    <property type="project" value="InterPro"/>
</dbReference>
<accession>A0A833HRH6</accession>
<feature type="domain" description="HMA" evidence="3">
    <location>
        <begin position="1"/>
        <end position="66"/>
    </location>
</feature>
<name>A0A833HRH6_9FIRM</name>
<dbReference type="Pfam" id="PF00403">
    <property type="entry name" value="HMA"/>
    <property type="match status" value="1"/>
</dbReference>
<dbReference type="InterPro" id="IPR017969">
    <property type="entry name" value="Heavy-metal-associated_CS"/>
</dbReference>
<dbReference type="FunFam" id="3.30.70.100:FF:000001">
    <property type="entry name" value="ATPase copper transporting beta"/>
    <property type="match status" value="1"/>
</dbReference>
<dbReference type="InterPro" id="IPR036163">
    <property type="entry name" value="HMA_dom_sf"/>
</dbReference>
<sequence>MKKKMMIEGMSCEHCVRHVKEALKEVSGVHSVEVNLGEKSAVVELDQEVSNDQLIAAVDEGGYEAVEIIEL</sequence>
<dbReference type="InterPro" id="IPR006121">
    <property type="entry name" value="HMA_dom"/>
</dbReference>
<dbReference type="Proteomes" id="UP000465601">
    <property type="component" value="Unassembled WGS sequence"/>
</dbReference>
<evidence type="ECO:0000313" key="4">
    <source>
        <dbReference type="EMBL" id="KAB3533181.1"/>
    </source>
</evidence>
<dbReference type="SUPFAM" id="SSF55008">
    <property type="entry name" value="HMA, heavy metal-associated domain"/>
    <property type="match status" value="1"/>
</dbReference>
<evidence type="ECO:0000259" key="3">
    <source>
        <dbReference type="PROSITE" id="PS50846"/>
    </source>
</evidence>
<dbReference type="PROSITE" id="PS01047">
    <property type="entry name" value="HMA_1"/>
    <property type="match status" value="1"/>
</dbReference>
<dbReference type="CDD" id="cd00371">
    <property type="entry name" value="HMA"/>
    <property type="match status" value="1"/>
</dbReference>
<keyword evidence="2" id="KW-0479">Metal-binding</keyword>
<organism evidence="4 5">
    <name type="scientific">Alkaliphilus serpentinus</name>
    <dbReference type="NCBI Taxonomy" id="1482731"/>
    <lineage>
        <taxon>Bacteria</taxon>
        <taxon>Bacillati</taxon>
        <taxon>Bacillota</taxon>
        <taxon>Clostridia</taxon>
        <taxon>Peptostreptococcales</taxon>
        <taxon>Natronincolaceae</taxon>
        <taxon>Alkaliphilus</taxon>
    </lineage>
</organism>
<dbReference type="OrthoDB" id="9813965at2"/>
<comment type="caution">
    <text evidence="4">The sequence shown here is derived from an EMBL/GenBank/DDBJ whole genome shotgun (WGS) entry which is preliminary data.</text>
</comment>
<dbReference type="InterPro" id="IPR000428">
    <property type="entry name" value="Cu-bd"/>
</dbReference>
<protein>
    <recommendedName>
        <fullName evidence="1">Copper chaperone CopZ</fullName>
    </recommendedName>
</protein>